<keyword evidence="2" id="KW-1185">Reference proteome</keyword>
<accession>A0A542DPE9</accession>
<dbReference type="SUPFAM" id="SSF109854">
    <property type="entry name" value="DinB/YfiT-like putative metalloenzymes"/>
    <property type="match status" value="1"/>
</dbReference>
<dbReference type="RefSeq" id="WP_142000575.1">
    <property type="nucleotide sequence ID" value="NZ_VFML01000001.1"/>
</dbReference>
<name>A0A542DPE9_AMYCI</name>
<dbReference type="EMBL" id="VFML01000001">
    <property type="protein sequence ID" value="TQJ04969.1"/>
    <property type="molecule type" value="Genomic_DNA"/>
</dbReference>
<dbReference type="OrthoDB" id="4548523at2"/>
<dbReference type="InterPro" id="IPR007061">
    <property type="entry name" value="MST-like"/>
</dbReference>
<dbReference type="AlphaFoldDB" id="A0A542DPE9"/>
<dbReference type="Proteomes" id="UP000320876">
    <property type="component" value="Unassembled WGS sequence"/>
</dbReference>
<protein>
    <submittedName>
        <fullName evidence="1">Uncharacterized protein DUF664</fullName>
    </submittedName>
</protein>
<evidence type="ECO:0000313" key="2">
    <source>
        <dbReference type="Proteomes" id="UP000320876"/>
    </source>
</evidence>
<dbReference type="InterPro" id="IPR034660">
    <property type="entry name" value="DinB/YfiT-like"/>
</dbReference>
<organism evidence="1 2">
    <name type="scientific">Amycolatopsis cihanbeyliensis</name>
    <dbReference type="NCBI Taxonomy" id="1128664"/>
    <lineage>
        <taxon>Bacteria</taxon>
        <taxon>Bacillati</taxon>
        <taxon>Actinomycetota</taxon>
        <taxon>Actinomycetes</taxon>
        <taxon>Pseudonocardiales</taxon>
        <taxon>Pseudonocardiaceae</taxon>
        <taxon>Amycolatopsis</taxon>
    </lineage>
</organism>
<evidence type="ECO:0000313" key="1">
    <source>
        <dbReference type="EMBL" id="TQJ04969.1"/>
    </source>
</evidence>
<gene>
    <name evidence="1" type="ORF">FB471_4781</name>
</gene>
<proteinExistence type="predicted"/>
<reference evidence="1 2" key="1">
    <citation type="submission" date="2019-06" db="EMBL/GenBank/DDBJ databases">
        <title>Sequencing the genomes of 1000 actinobacteria strains.</title>
        <authorList>
            <person name="Klenk H.-P."/>
        </authorList>
    </citation>
    <scope>NUCLEOTIDE SEQUENCE [LARGE SCALE GENOMIC DNA]</scope>
    <source>
        <strain evidence="1 2">DSM 45679</strain>
    </source>
</reference>
<dbReference type="Pfam" id="PF04978">
    <property type="entry name" value="MST"/>
    <property type="match status" value="1"/>
</dbReference>
<sequence>MPGNVRPVADERDGLLAFLEQQRYVLRTAAYGLTDEQARATPTTSSLSVGGLVKHVTATERGWMDTVLQRAAPMSPELMEKYGNDFRLDEQETLEEILADSRRAAAETEEVIRGIPDLGLPVPVPDAPWNPKDIEAWSVRWVLLHLIEEIARHAGHADIIRESVDGATAFELMAGAEGWPETPWIKPWKPAAAKTS</sequence>
<comment type="caution">
    <text evidence="1">The sequence shown here is derived from an EMBL/GenBank/DDBJ whole genome shotgun (WGS) entry which is preliminary data.</text>
</comment>
<dbReference type="Gene3D" id="1.20.120.450">
    <property type="entry name" value="dinb family like domain"/>
    <property type="match status" value="1"/>
</dbReference>